<evidence type="ECO:0000256" key="9">
    <source>
        <dbReference type="ARBA" id="ARBA00023029"/>
    </source>
</evidence>
<evidence type="ECO:0000256" key="2">
    <source>
        <dbReference type="ARBA" id="ARBA00001946"/>
    </source>
</evidence>
<dbReference type="InterPro" id="IPR020568">
    <property type="entry name" value="Ribosomal_Su5_D2-typ_SF"/>
</dbReference>
<dbReference type="EMBL" id="QOIN01000024">
    <property type="protein sequence ID" value="RCG28825.1"/>
    <property type="molecule type" value="Genomic_DNA"/>
</dbReference>
<evidence type="ECO:0000256" key="6">
    <source>
        <dbReference type="ARBA" id="ARBA00022741"/>
    </source>
</evidence>
<dbReference type="SUPFAM" id="SSF54211">
    <property type="entry name" value="Ribosomal protein S5 domain 2-like"/>
    <property type="match status" value="1"/>
</dbReference>
<dbReference type="GO" id="GO:0046872">
    <property type="term" value="F:metal ion binding"/>
    <property type="evidence" value="ECO:0007669"/>
    <property type="project" value="UniProtKB-KW"/>
</dbReference>
<dbReference type="AlphaFoldDB" id="A0A367FGM7"/>
<evidence type="ECO:0000256" key="11">
    <source>
        <dbReference type="ARBA" id="ARBA00023235"/>
    </source>
</evidence>
<dbReference type="InterPro" id="IPR014721">
    <property type="entry name" value="Ribsml_uS5_D2-typ_fold_subgr"/>
</dbReference>
<dbReference type="InterPro" id="IPR036890">
    <property type="entry name" value="HATPase_C_sf"/>
</dbReference>
<dbReference type="Pfam" id="PF00986">
    <property type="entry name" value="DNA_gyraseB_C"/>
    <property type="match status" value="1"/>
</dbReference>
<sequence length="707" mass="77397">MTADMSVPSTALLTGADREGGSNYTARHLLVLEGLEAVRKRPGMYIGSTDSRGLMHCLWEIIDNSVDEALGGYCDRIEVILHEDGSVEVTDNGRGIPVDIEPKTGLPGVEVVMTKLHAGGKFGGGSYAASGGLHGVGASVVNALSSRLDVEVDLHSRTHTISFRRGVPGIFTEPGPEAPFDPSSGVLKGKKIPKTRTGTRIRYWSDRQIFLKDAKLSLDTLYARARQTAFLVPGLTLVVRDERGLESEDVSQETFHYDGGISEFCEYLAPDKPVCDVLRLQGQGTFKETVPVLDDRGHMTPSEVQRELGVDVALRWGTGYDTTVKSFVNIIATPKGGTHVAGFERAVTKTVNEALRTNRLLKVADDDVVKDDATEGLTAVVTVRLAEPQFEGQTKEVLGTSAASRIVAQVVAKELKAFLTSSKRDAKAQARSVLEKVVAAARTRIAARQHKEAQRRKTALESSALPAKLADCRADDIDRTELFIVEGDSALGTAKVARNSEFQALLPIRGKILNVQKSSVSDMLKNAECGSIIQVIGAGSGRSFDIDQARYGKVIFLADADVDGAHIRCLLLTLFQRYMRPMVEEGRVFSAVPPLHRIELINPKKGQEKFLYTYSDNELRQTLLELERKGTRYKESIQRYKGLGEMDADQLAETTMDPRHRTLRRINISDLEAAEEAFSLLMGSEVAPRREFISSSAATLDRSRIDI</sequence>
<dbReference type="InterPro" id="IPR003594">
    <property type="entry name" value="HATPase_dom"/>
</dbReference>
<evidence type="ECO:0000256" key="10">
    <source>
        <dbReference type="ARBA" id="ARBA00023125"/>
    </source>
</evidence>
<feature type="domain" description="Toprim" evidence="12">
    <location>
        <begin position="480"/>
        <end position="594"/>
    </location>
</feature>
<dbReference type="PANTHER" id="PTHR45866:SF1">
    <property type="entry name" value="DNA GYRASE SUBUNIT B, MITOCHONDRIAL"/>
    <property type="match status" value="1"/>
</dbReference>
<evidence type="ECO:0000256" key="1">
    <source>
        <dbReference type="ARBA" id="ARBA00000185"/>
    </source>
</evidence>
<keyword evidence="9" id="KW-0799">Topoisomerase</keyword>
<dbReference type="GO" id="GO:0006265">
    <property type="term" value="P:DNA topological change"/>
    <property type="evidence" value="ECO:0007669"/>
    <property type="project" value="InterPro"/>
</dbReference>
<gene>
    <name evidence="13" type="ORF">DTL70_01660</name>
</gene>
<comment type="similarity">
    <text evidence="3">Belongs to the type II topoisomerase GyrB family.</text>
</comment>
<dbReference type="InterPro" id="IPR013506">
    <property type="entry name" value="Topo_IIA_bsu_dom2"/>
</dbReference>
<dbReference type="EC" id="5.6.2.2" evidence="4"/>
<dbReference type="SMART" id="SM00387">
    <property type="entry name" value="HATPase_c"/>
    <property type="match status" value="1"/>
</dbReference>
<dbReference type="InterPro" id="IPR018522">
    <property type="entry name" value="TopoIIA_CS"/>
</dbReference>
<dbReference type="InterPro" id="IPR006171">
    <property type="entry name" value="TOPRIM_dom"/>
</dbReference>
<dbReference type="InterPro" id="IPR002288">
    <property type="entry name" value="DNA_gyrase_B_C"/>
</dbReference>
<dbReference type="PRINTS" id="PR01159">
    <property type="entry name" value="DNAGYRASEB"/>
</dbReference>
<keyword evidence="11 13" id="KW-0413">Isomerase</keyword>
<keyword evidence="6" id="KW-0547">Nucleotide-binding</keyword>
<dbReference type="SUPFAM" id="SSF55874">
    <property type="entry name" value="ATPase domain of HSP90 chaperone/DNA topoisomerase II/histidine kinase"/>
    <property type="match status" value="1"/>
</dbReference>
<dbReference type="FunFam" id="3.30.565.10:FF:000088">
    <property type="entry name" value="DNA topoisomerase (ATP-hydrolyzing)"/>
    <property type="match status" value="1"/>
</dbReference>
<evidence type="ECO:0000256" key="5">
    <source>
        <dbReference type="ARBA" id="ARBA00022723"/>
    </source>
</evidence>
<evidence type="ECO:0000313" key="13">
    <source>
        <dbReference type="EMBL" id="RCG28825.1"/>
    </source>
</evidence>
<dbReference type="PROSITE" id="PS00177">
    <property type="entry name" value="TOPOISOMERASE_II"/>
    <property type="match status" value="1"/>
</dbReference>
<dbReference type="GO" id="GO:0034335">
    <property type="term" value="F:DNA negative supercoiling activity"/>
    <property type="evidence" value="ECO:0007669"/>
    <property type="project" value="UniProtKB-ARBA"/>
</dbReference>
<evidence type="ECO:0000256" key="7">
    <source>
        <dbReference type="ARBA" id="ARBA00022840"/>
    </source>
</evidence>
<dbReference type="GO" id="GO:0003677">
    <property type="term" value="F:DNA binding"/>
    <property type="evidence" value="ECO:0007669"/>
    <property type="project" value="UniProtKB-KW"/>
</dbReference>
<keyword evidence="8" id="KW-0460">Magnesium</keyword>
<protein>
    <recommendedName>
        <fullName evidence="4">DNA topoisomerase (ATP-hydrolyzing)</fullName>
        <ecNumber evidence="4">5.6.2.2</ecNumber>
    </recommendedName>
</protein>
<dbReference type="Gene3D" id="3.40.50.670">
    <property type="match status" value="1"/>
</dbReference>
<dbReference type="FunFam" id="3.40.50.670:FF:000002">
    <property type="entry name" value="DNA gyrase subunit B"/>
    <property type="match status" value="1"/>
</dbReference>
<dbReference type="CDD" id="cd00822">
    <property type="entry name" value="TopoII_Trans_DNA_gyrase"/>
    <property type="match status" value="1"/>
</dbReference>
<dbReference type="SUPFAM" id="SSF56719">
    <property type="entry name" value="Type II DNA topoisomerase"/>
    <property type="match status" value="1"/>
</dbReference>
<dbReference type="Pfam" id="PF00204">
    <property type="entry name" value="DNA_gyraseB"/>
    <property type="match status" value="1"/>
</dbReference>
<evidence type="ECO:0000256" key="3">
    <source>
        <dbReference type="ARBA" id="ARBA00010708"/>
    </source>
</evidence>
<comment type="caution">
    <text evidence="13">The sequence shown here is derived from an EMBL/GenBank/DDBJ whole genome shotgun (WGS) entry which is preliminary data.</text>
</comment>
<evidence type="ECO:0000313" key="14">
    <source>
        <dbReference type="Proteomes" id="UP000252914"/>
    </source>
</evidence>
<dbReference type="Gene3D" id="3.30.230.10">
    <property type="match status" value="1"/>
</dbReference>
<organism evidence="13 14">
    <name type="scientific">Streptomyces diacarni</name>
    <dbReference type="NCBI Taxonomy" id="2800381"/>
    <lineage>
        <taxon>Bacteria</taxon>
        <taxon>Bacillati</taxon>
        <taxon>Actinomycetota</taxon>
        <taxon>Actinomycetes</taxon>
        <taxon>Kitasatosporales</taxon>
        <taxon>Streptomycetaceae</taxon>
        <taxon>Streptomyces</taxon>
    </lineage>
</organism>
<dbReference type="InterPro" id="IPR013759">
    <property type="entry name" value="Topo_IIA_B_C"/>
</dbReference>
<keyword evidence="7" id="KW-0067">ATP-binding</keyword>
<keyword evidence="5" id="KW-0479">Metal-binding</keyword>
<dbReference type="PROSITE" id="PS50880">
    <property type="entry name" value="TOPRIM"/>
    <property type="match status" value="1"/>
</dbReference>
<dbReference type="PANTHER" id="PTHR45866">
    <property type="entry name" value="DNA GYRASE/TOPOISOMERASE SUBUNIT B"/>
    <property type="match status" value="1"/>
</dbReference>
<dbReference type="Proteomes" id="UP000252914">
    <property type="component" value="Unassembled WGS sequence"/>
</dbReference>
<dbReference type="GO" id="GO:0005524">
    <property type="term" value="F:ATP binding"/>
    <property type="evidence" value="ECO:0007669"/>
    <property type="project" value="UniProtKB-KW"/>
</dbReference>
<dbReference type="PRINTS" id="PR00418">
    <property type="entry name" value="TPI2FAMILY"/>
</dbReference>
<dbReference type="NCBIfam" id="NF004189">
    <property type="entry name" value="PRK05644.1"/>
    <property type="match status" value="1"/>
</dbReference>
<dbReference type="Pfam" id="PF02518">
    <property type="entry name" value="HATPase_c"/>
    <property type="match status" value="1"/>
</dbReference>
<proteinExistence type="inferred from homology"/>
<dbReference type="InterPro" id="IPR013760">
    <property type="entry name" value="Topo_IIA-like_dom_sf"/>
</dbReference>
<dbReference type="SMART" id="SM00433">
    <property type="entry name" value="TOP2c"/>
    <property type="match status" value="1"/>
</dbReference>
<dbReference type="RefSeq" id="WP_114020011.1">
    <property type="nucleotide sequence ID" value="NZ_JBEYTF010000004.1"/>
</dbReference>
<comment type="catalytic activity">
    <reaction evidence="1">
        <text>ATP-dependent breakage, passage and rejoining of double-stranded DNA.</text>
        <dbReference type="EC" id="5.6.2.2"/>
    </reaction>
</comment>
<dbReference type="InterPro" id="IPR000565">
    <property type="entry name" value="Topo_IIA_B"/>
</dbReference>
<dbReference type="CDD" id="cd16928">
    <property type="entry name" value="HATPase_GyrB-like"/>
    <property type="match status" value="1"/>
</dbReference>
<dbReference type="Gene3D" id="3.30.565.10">
    <property type="entry name" value="Histidine kinase-like ATPase, C-terminal domain"/>
    <property type="match status" value="1"/>
</dbReference>
<dbReference type="InterPro" id="IPR001241">
    <property type="entry name" value="Topo_IIA"/>
</dbReference>
<keyword evidence="14" id="KW-1185">Reference proteome</keyword>
<dbReference type="Pfam" id="PF01751">
    <property type="entry name" value="Toprim"/>
    <property type="match status" value="1"/>
</dbReference>
<accession>A0A367FGM7</accession>
<reference evidence="13 14" key="1">
    <citation type="submission" date="2018-06" db="EMBL/GenBank/DDBJ databases">
        <title>Streptomyces reniochalinae sp. nov. and Streptomyces diacarnus sp. nov. from marine sponges.</title>
        <authorList>
            <person name="Li L."/>
        </authorList>
    </citation>
    <scope>NUCLEOTIDE SEQUENCE [LARGE SCALE GENOMIC DNA]</scope>
    <source>
        <strain evidence="13 14">LHW51701</strain>
    </source>
</reference>
<evidence type="ECO:0000256" key="4">
    <source>
        <dbReference type="ARBA" id="ARBA00012895"/>
    </source>
</evidence>
<comment type="cofactor">
    <cofactor evidence="2">
        <name>Mg(2+)</name>
        <dbReference type="ChEBI" id="CHEBI:18420"/>
    </cofactor>
</comment>
<evidence type="ECO:0000259" key="12">
    <source>
        <dbReference type="PROSITE" id="PS50880"/>
    </source>
</evidence>
<keyword evidence="10" id="KW-0238">DNA-binding</keyword>
<evidence type="ECO:0000256" key="8">
    <source>
        <dbReference type="ARBA" id="ARBA00022842"/>
    </source>
</evidence>
<name>A0A367FGM7_9ACTN</name>